<comment type="similarity">
    <text evidence="8 9">Belongs to the TRAP transporter small permease family.</text>
</comment>
<feature type="transmembrane region" description="Helical" evidence="9">
    <location>
        <begin position="106"/>
        <end position="128"/>
    </location>
</feature>
<proteinExistence type="inferred from homology"/>
<feature type="domain" description="Tripartite ATP-independent periplasmic transporters DctQ component" evidence="10">
    <location>
        <begin position="43"/>
        <end position="176"/>
    </location>
</feature>
<gene>
    <name evidence="11" type="ORF">EV184_1099</name>
</gene>
<evidence type="ECO:0000256" key="2">
    <source>
        <dbReference type="ARBA" id="ARBA00022448"/>
    </source>
</evidence>
<evidence type="ECO:0000256" key="5">
    <source>
        <dbReference type="ARBA" id="ARBA00022692"/>
    </source>
</evidence>
<evidence type="ECO:0000256" key="7">
    <source>
        <dbReference type="ARBA" id="ARBA00023136"/>
    </source>
</evidence>
<dbReference type="PANTHER" id="PTHR35011:SF4">
    <property type="entry name" value="SLL1102 PROTEIN"/>
    <property type="match status" value="1"/>
</dbReference>
<comment type="caution">
    <text evidence="11">The sequence shown here is derived from an EMBL/GenBank/DDBJ whole genome shotgun (WGS) entry which is preliminary data.</text>
</comment>
<feature type="transmembrane region" description="Helical" evidence="9">
    <location>
        <begin position="67"/>
        <end position="85"/>
    </location>
</feature>
<keyword evidence="4 9" id="KW-0997">Cell inner membrane</keyword>
<evidence type="ECO:0000256" key="4">
    <source>
        <dbReference type="ARBA" id="ARBA00022519"/>
    </source>
</evidence>
<evidence type="ECO:0000313" key="12">
    <source>
        <dbReference type="Proteomes" id="UP000295043"/>
    </source>
</evidence>
<keyword evidence="2 9" id="KW-0813">Transport</keyword>
<dbReference type="GO" id="GO:0022857">
    <property type="term" value="F:transmembrane transporter activity"/>
    <property type="evidence" value="ECO:0007669"/>
    <property type="project" value="UniProtKB-UniRule"/>
</dbReference>
<evidence type="ECO:0000256" key="8">
    <source>
        <dbReference type="ARBA" id="ARBA00038436"/>
    </source>
</evidence>
<keyword evidence="6 9" id="KW-1133">Transmembrane helix</keyword>
<keyword evidence="3" id="KW-1003">Cell membrane</keyword>
<comment type="subcellular location">
    <subcellularLocation>
        <location evidence="1 9">Cell inner membrane</location>
        <topology evidence="1 9">Multi-pass membrane protein</topology>
    </subcellularLocation>
</comment>
<comment type="subunit">
    <text evidence="9">The complex comprises the extracytoplasmic solute receptor protein and the two transmembrane proteins.</text>
</comment>
<feature type="transmembrane region" description="Helical" evidence="9">
    <location>
        <begin position="21"/>
        <end position="47"/>
    </location>
</feature>
<sequence>MPVTRDRSRGNWGGRVDVQRFLIRIDAISVWVGKAAAWLIIGLMALVCVEVFKRYILNAPTAWIFDASNMLYGSLFMLAGAYALAQNAHVRGDFIYSALKPRTQATLDLALYILFFLPGVAALVYAGYDYAALSWRIREHSTVTAEGPPIYYFKTVIPVAGALVMLQGLAEIVRCIACLRTGEWPRRMEDVEEMDVVAEQLAHSEHVDLEAREAAIERAQDIDRAARQRGLGGEEEP</sequence>
<comment type="function">
    <text evidence="9">Part of the tripartite ATP-independent periplasmic (TRAP) transport system.</text>
</comment>
<name>A0A4R2BUQ4_9HYPH</name>
<reference evidence="11 12" key="1">
    <citation type="submission" date="2019-03" db="EMBL/GenBank/DDBJ databases">
        <title>Genomic Encyclopedia of Type Strains, Phase IV (KMG-V): Genome sequencing to study the core and pangenomes of soil and plant-associated prokaryotes.</title>
        <authorList>
            <person name="Whitman W."/>
        </authorList>
    </citation>
    <scope>NUCLEOTIDE SEQUENCE [LARGE SCALE GENOMIC DNA]</scope>
    <source>
        <strain evidence="11 12">23C40</strain>
    </source>
</reference>
<organism evidence="11 12">
    <name type="scientific">Sinorhizobium americanum</name>
    <dbReference type="NCBI Taxonomy" id="194963"/>
    <lineage>
        <taxon>Bacteria</taxon>
        <taxon>Pseudomonadati</taxon>
        <taxon>Pseudomonadota</taxon>
        <taxon>Alphaproteobacteria</taxon>
        <taxon>Hyphomicrobiales</taxon>
        <taxon>Rhizobiaceae</taxon>
        <taxon>Sinorhizobium/Ensifer group</taxon>
        <taxon>Sinorhizobium</taxon>
    </lineage>
</organism>
<evidence type="ECO:0000256" key="3">
    <source>
        <dbReference type="ARBA" id="ARBA00022475"/>
    </source>
</evidence>
<protein>
    <recommendedName>
        <fullName evidence="9">TRAP transporter small permease protein</fullName>
    </recommendedName>
</protein>
<evidence type="ECO:0000256" key="9">
    <source>
        <dbReference type="RuleBase" id="RU369079"/>
    </source>
</evidence>
<dbReference type="GO" id="GO:0005886">
    <property type="term" value="C:plasma membrane"/>
    <property type="evidence" value="ECO:0007669"/>
    <property type="project" value="UniProtKB-SubCell"/>
</dbReference>
<dbReference type="AlphaFoldDB" id="A0A4R2BUQ4"/>
<dbReference type="EMBL" id="SLVU01000009">
    <property type="protein sequence ID" value="TCN29704.1"/>
    <property type="molecule type" value="Genomic_DNA"/>
</dbReference>
<evidence type="ECO:0000313" key="11">
    <source>
        <dbReference type="EMBL" id="TCN29704.1"/>
    </source>
</evidence>
<dbReference type="InterPro" id="IPR055348">
    <property type="entry name" value="DctQ"/>
</dbReference>
<keyword evidence="5 9" id="KW-0812">Transmembrane</keyword>
<dbReference type="Proteomes" id="UP000295043">
    <property type="component" value="Unassembled WGS sequence"/>
</dbReference>
<evidence type="ECO:0000259" key="10">
    <source>
        <dbReference type="Pfam" id="PF04290"/>
    </source>
</evidence>
<keyword evidence="7 9" id="KW-0472">Membrane</keyword>
<accession>A0A4R2BUQ4</accession>
<feature type="transmembrane region" description="Helical" evidence="9">
    <location>
        <begin position="156"/>
        <end position="179"/>
    </location>
</feature>
<dbReference type="InterPro" id="IPR007387">
    <property type="entry name" value="TRAP_DctQ"/>
</dbReference>
<dbReference type="Pfam" id="PF04290">
    <property type="entry name" value="DctQ"/>
    <property type="match status" value="1"/>
</dbReference>
<dbReference type="PANTHER" id="PTHR35011">
    <property type="entry name" value="2,3-DIKETO-L-GULONATE TRAP TRANSPORTER SMALL PERMEASE PROTEIN YIAM"/>
    <property type="match status" value="1"/>
</dbReference>
<evidence type="ECO:0000256" key="1">
    <source>
        <dbReference type="ARBA" id="ARBA00004429"/>
    </source>
</evidence>
<evidence type="ECO:0000256" key="6">
    <source>
        <dbReference type="ARBA" id="ARBA00022989"/>
    </source>
</evidence>
<dbReference type="RefSeq" id="WP_165914001.1">
    <property type="nucleotide sequence ID" value="NZ_SLVU01000009.1"/>
</dbReference>